<evidence type="ECO:0000256" key="3">
    <source>
        <dbReference type="ARBA" id="ARBA00022833"/>
    </source>
</evidence>
<dbReference type="InterPro" id="IPR002893">
    <property type="entry name" value="Znf_MYND"/>
</dbReference>
<dbReference type="PROSITE" id="PS50865">
    <property type="entry name" value="ZF_MYND_2"/>
    <property type="match status" value="1"/>
</dbReference>
<dbReference type="Gene3D" id="6.10.140.2220">
    <property type="match status" value="1"/>
</dbReference>
<keyword evidence="3" id="KW-0862">Zinc</keyword>
<dbReference type="EMBL" id="JBBXMP010000166">
    <property type="protein sequence ID" value="KAL0060658.1"/>
    <property type="molecule type" value="Genomic_DNA"/>
</dbReference>
<evidence type="ECO:0000313" key="7">
    <source>
        <dbReference type="Proteomes" id="UP001437256"/>
    </source>
</evidence>
<dbReference type="Pfam" id="PF01753">
    <property type="entry name" value="zf-MYND"/>
    <property type="match status" value="1"/>
</dbReference>
<dbReference type="SUPFAM" id="SSF144232">
    <property type="entry name" value="HIT/MYND zinc finger-like"/>
    <property type="match status" value="1"/>
</dbReference>
<evidence type="ECO:0000259" key="5">
    <source>
        <dbReference type="PROSITE" id="PS50865"/>
    </source>
</evidence>
<dbReference type="PANTHER" id="PTHR10237">
    <property type="entry name" value="DEFORMED EPIDERMAL AUTOREGULATORY FACTOR 1 HOMOLOG SUPPRESSIN"/>
    <property type="match status" value="1"/>
</dbReference>
<sequence>MCNNVSIEEELSKAFPGISEEQLWDRPPLANVIYGQAIKTNEKDEDGNNRYKCNSHGNLDCKTCFNWLDRVLQEFREVATTFGKEVPPGTNREEKLGLLAAMGVKLPPTTLLSEKAIDKKLKGALDAAQNFAKVFGETVTEAIRPGSFPLWAGGFLKMAVYRENVVEASTPRANMFPLYANALVELRASLLSIAEGIDSRGGVHVIMQDKDQGTAICFRVVEVRNVNSVPMIIILYSRVTRNAPIGSIPIWAVEPLRSRKLIQVTATLEEQMLMLSFLHANSKRLAPEYQPARKAEENTFVPSFILPVGSISQMDLGRLSSDSGCVVCGEKGEKKCKGCFSVRYCGADCQKSHWREHKTFCKTLTGGIWQDVTFSVVPEGEQSGTGPLRYLNVQTSYNPLTQNLYDAAVESPAGCPNVHGNAAFLIKIQRHTYRETNPMLIYDRQRSLQVHLNRSEDPQSHAKLTGQMKKKNAFKIYRWARRIGDVQLAVCLDKGPLEDPSW</sequence>
<comment type="caution">
    <text evidence="6">The sequence shown here is derived from an EMBL/GenBank/DDBJ whole genome shotgun (WGS) entry which is preliminary data.</text>
</comment>
<keyword evidence="1" id="KW-0479">Metal-binding</keyword>
<proteinExistence type="predicted"/>
<evidence type="ECO:0000256" key="2">
    <source>
        <dbReference type="ARBA" id="ARBA00022771"/>
    </source>
</evidence>
<accession>A0ABR2ZH68</accession>
<dbReference type="Proteomes" id="UP001437256">
    <property type="component" value="Unassembled WGS sequence"/>
</dbReference>
<name>A0ABR2ZH68_9AGAR</name>
<reference evidence="6 7" key="1">
    <citation type="submission" date="2024-05" db="EMBL/GenBank/DDBJ databases">
        <title>A draft genome resource for the thread blight pathogen Marasmius tenuissimus strain MS-2.</title>
        <authorList>
            <person name="Yulfo-Soto G.E."/>
            <person name="Baruah I.K."/>
            <person name="Amoako-Attah I."/>
            <person name="Bukari Y."/>
            <person name="Meinhardt L.W."/>
            <person name="Bailey B.A."/>
            <person name="Cohen S.P."/>
        </authorList>
    </citation>
    <scope>NUCLEOTIDE SEQUENCE [LARGE SCALE GENOMIC DNA]</scope>
    <source>
        <strain evidence="6 7">MS-2</strain>
    </source>
</reference>
<dbReference type="InterPro" id="IPR024119">
    <property type="entry name" value="TF_DEAF-1"/>
</dbReference>
<keyword evidence="2 4" id="KW-0863">Zinc-finger</keyword>
<keyword evidence="7" id="KW-1185">Reference proteome</keyword>
<evidence type="ECO:0000256" key="1">
    <source>
        <dbReference type="ARBA" id="ARBA00022723"/>
    </source>
</evidence>
<evidence type="ECO:0000256" key="4">
    <source>
        <dbReference type="PROSITE-ProRule" id="PRU00134"/>
    </source>
</evidence>
<protein>
    <recommendedName>
        <fullName evidence="5">MYND-type domain-containing protein</fullName>
    </recommendedName>
</protein>
<evidence type="ECO:0000313" key="6">
    <source>
        <dbReference type="EMBL" id="KAL0060658.1"/>
    </source>
</evidence>
<feature type="domain" description="MYND-type" evidence="5">
    <location>
        <begin position="325"/>
        <end position="361"/>
    </location>
</feature>
<dbReference type="PROSITE" id="PS01360">
    <property type="entry name" value="ZF_MYND_1"/>
    <property type="match status" value="1"/>
</dbReference>
<gene>
    <name evidence="6" type="ORF">AAF712_012535</name>
</gene>
<organism evidence="6 7">
    <name type="scientific">Marasmius tenuissimus</name>
    <dbReference type="NCBI Taxonomy" id="585030"/>
    <lineage>
        <taxon>Eukaryota</taxon>
        <taxon>Fungi</taxon>
        <taxon>Dikarya</taxon>
        <taxon>Basidiomycota</taxon>
        <taxon>Agaricomycotina</taxon>
        <taxon>Agaricomycetes</taxon>
        <taxon>Agaricomycetidae</taxon>
        <taxon>Agaricales</taxon>
        <taxon>Marasmiineae</taxon>
        <taxon>Marasmiaceae</taxon>
        <taxon>Marasmius</taxon>
    </lineage>
</organism>
<dbReference type="PANTHER" id="PTHR10237:SF14">
    <property type="entry name" value="MYND-TYPE DOMAIN-CONTAINING PROTEIN"/>
    <property type="match status" value="1"/>
</dbReference>